<gene>
    <name evidence="1" type="ORF">SAMEA104567804_00034</name>
</gene>
<dbReference type="Proteomes" id="UP000294876">
    <property type="component" value="Unassembled WGS sequence"/>
</dbReference>
<dbReference type="RefSeq" id="WP_032708407.1">
    <property type="nucleotide sequence ID" value="NZ_CAAGUI010000001.1"/>
</dbReference>
<proteinExistence type="predicted"/>
<comment type="caution">
    <text evidence="1">The sequence shown here is derived from an EMBL/GenBank/DDBJ whole genome shotgun (WGS) entry which is preliminary data.</text>
</comment>
<dbReference type="AlphaFoldDB" id="A0AB74QK96"/>
<evidence type="ECO:0000313" key="2">
    <source>
        <dbReference type="Proteomes" id="UP000294876"/>
    </source>
</evidence>
<evidence type="ECO:0000313" key="1">
    <source>
        <dbReference type="EMBL" id="VGC64268.1"/>
    </source>
</evidence>
<dbReference type="SUPFAM" id="SSF116734">
    <property type="entry name" value="DNA methylase specificity domain"/>
    <property type="match status" value="1"/>
</dbReference>
<accession>A0AB74QK96</accession>
<sequence>MKLSELTITKTNFPEADFWIVRRGSLKTCGEPTRTFNPEHIGIKVVRTDILLPDYLYYCMMHLHRSKVWEARATGTLNLVNIKISDVRSIELEPR</sequence>
<reference evidence="1 2" key="1">
    <citation type="submission" date="2019-03" db="EMBL/GenBank/DDBJ databases">
        <authorList>
            <consortium name="Pathogen Informatics"/>
        </authorList>
    </citation>
    <scope>NUCLEOTIDE SEQUENCE [LARGE SCALE GENOMIC DNA]</scope>
    <source>
        <strain evidence="1 2">5012STDY7312589</strain>
    </source>
</reference>
<organism evidence="1 2">
    <name type="scientific">Klebsiella pneumoniae</name>
    <dbReference type="NCBI Taxonomy" id="573"/>
    <lineage>
        <taxon>Bacteria</taxon>
        <taxon>Pseudomonadati</taxon>
        <taxon>Pseudomonadota</taxon>
        <taxon>Gammaproteobacteria</taxon>
        <taxon>Enterobacterales</taxon>
        <taxon>Enterobacteriaceae</taxon>
        <taxon>Klebsiella/Raoultella group</taxon>
        <taxon>Klebsiella</taxon>
        <taxon>Klebsiella pneumoniae complex</taxon>
    </lineage>
</organism>
<name>A0AB74QK96_KLEPN</name>
<protein>
    <submittedName>
        <fullName evidence="1">Uncharacterized protein</fullName>
    </submittedName>
</protein>
<dbReference type="EMBL" id="CAAGWG010000001">
    <property type="protein sequence ID" value="VGC64268.1"/>
    <property type="molecule type" value="Genomic_DNA"/>
</dbReference>